<evidence type="ECO:0000256" key="3">
    <source>
        <dbReference type="ARBA" id="ARBA00023002"/>
    </source>
</evidence>
<comment type="catalytic activity">
    <reaction evidence="8">
        <text>5,6-dihydrothymine + NAD(+) = thymine + NADH + H(+)</text>
        <dbReference type="Rhea" id="RHEA:28791"/>
        <dbReference type="ChEBI" id="CHEBI:15378"/>
        <dbReference type="ChEBI" id="CHEBI:17821"/>
        <dbReference type="ChEBI" id="CHEBI:27468"/>
        <dbReference type="ChEBI" id="CHEBI:57540"/>
        <dbReference type="ChEBI" id="CHEBI:57945"/>
        <dbReference type="EC" id="1.3.1.1"/>
    </reaction>
</comment>
<dbReference type="Proteomes" id="UP001215503">
    <property type="component" value="Unassembled WGS sequence"/>
</dbReference>
<protein>
    <recommendedName>
        <fullName evidence="12">dihydrouracil dehydrogenase (NAD(+))</fullName>
        <ecNumber evidence="12">1.3.1.1</ecNumber>
    </recommendedName>
    <alternativeName>
        <fullName evidence="7">Dihydrothymine dehydrogenase</fullName>
    </alternativeName>
    <alternativeName>
        <fullName evidence="6">Dihydrouracil dehydrogenase</fullName>
    </alternativeName>
</protein>
<evidence type="ECO:0000256" key="4">
    <source>
        <dbReference type="ARBA" id="ARBA00023004"/>
    </source>
</evidence>
<dbReference type="EC" id="1.3.1.1" evidence="12"/>
<evidence type="ECO:0000256" key="2">
    <source>
        <dbReference type="ARBA" id="ARBA00022723"/>
    </source>
</evidence>
<comment type="similarity">
    <text evidence="1">Belongs to the dihydropyrimidine dehydrogenase family.</text>
</comment>
<evidence type="ECO:0000256" key="8">
    <source>
        <dbReference type="ARBA" id="ARBA00047685"/>
    </source>
</evidence>
<dbReference type="Pfam" id="PF01180">
    <property type="entry name" value="DHO_dh"/>
    <property type="match status" value="1"/>
</dbReference>
<dbReference type="PROSITE" id="PS00198">
    <property type="entry name" value="4FE4S_FER_1"/>
    <property type="match status" value="1"/>
</dbReference>
<dbReference type="PANTHER" id="PTHR43073:SF2">
    <property type="entry name" value="DIHYDROPYRIMIDINE DEHYDROGENASE [NADP(+)]"/>
    <property type="match status" value="1"/>
</dbReference>
<reference evidence="15 16" key="1">
    <citation type="submission" date="2023-03" db="EMBL/GenBank/DDBJ databases">
        <title>Fodinicurvata sp. CAU 1616 isolated from sea sendiment.</title>
        <authorList>
            <person name="Kim W."/>
        </authorList>
    </citation>
    <scope>NUCLEOTIDE SEQUENCE [LARGE SCALE GENOMIC DNA]</scope>
    <source>
        <strain evidence="15 16">CAU 1616</strain>
    </source>
</reference>
<dbReference type="Gene3D" id="3.20.20.70">
    <property type="entry name" value="Aldolase class I"/>
    <property type="match status" value="1"/>
</dbReference>
<dbReference type="GO" id="GO:0004159">
    <property type="term" value="F:dihydropyrimidine dehydrogenase (NAD+) activity"/>
    <property type="evidence" value="ECO:0007669"/>
    <property type="project" value="UniProtKB-EC"/>
</dbReference>
<comment type="catalytic activity">
    <reaction evidence="9">
        <text>5,6-dihydrouracil + NAD(+) = uracil + NADH + H(+)</text>
        <dbReference type="Rhea" id="RHEA:20189"/>
        <dbReference type="ChEBI" id="CHEBI:15378"/>
        <dbReference type="ChEBI" id="CHEBI:15901"/>
        <dbReference type="ChEBI" id="CHEBI:17568"/>
        <dbReference type="ChEBI" id="CHEBI:57540"/>
        <dbReference type="ChEBI" id="CHEBI:57945"/>
        <dbReference type="EC" id="1.3.1.1"/>
    </reaction>
</comment>
<evidence type="ECO:0000256" key="6">
    <source>
        <dbReference type="ARBA" id="ARBA00030119"/>
    </source>
</evidence>
<dbReference type="InterPro" id="IPR017900">
    <property type="entry name" value="4Fe4S_Fe_S_CS"/>
</dbReference>
<dbReference type="InterPro" id="IPR005720">
    <property type="entry name" value="Dihydroorotate_DH_cat"/>
</dbReference>
<evidence type="ECO:0000256" key="10">
    <source>
        <dbReference type="ARBA" id="ARBA00049578"/>
    </source>
</evidence>
<accession>A0ABT5YNV3</accession>
<name>A0ABT5YNV3_9PROT</name>
<organism evidence="15 16">
    <name type="scientific">Aquibaculum arenosum</name>
    <dbReference type="NCBI Taxonomy" id="3032591"/>
    <lineage>
        <taxon>Bacteria</taxon>
        <taxon>Pseudomonadati</taxon>
        <taxon>Pseudomonadota</taxon>
        <taxon>Alphaproteobacteria</taxon>
        <taxon>Rhodospirillales</taxon>
        <taxon>Rhodovibrionaceae</taxon>
        <taxon>Aquibaculum</taxon>
    </lineage>
</organism>
<evidence type="ECO:0000313" key="15">
    <source>
        <dbReference type="EMBL" id="MDF2096651.1"/>
    </source>
</evidence>
<feature type="region of interest" description="Disordered" evidence="13">
    <location>
        <begin position="407"/>
        <end position="434"/>
    </location>
</feature>
<evidence type="ECO:0000256" key="12">
    <source>
        <dbReference type="ARBA" id="ARBA00049728"/>
    </source>
</evidence>
<evidence type="ECO:0000256" key="11">
    <source>
        <dbReference type="ARBA" id="ARBA00049714"/>
    </source>
</evidence>
<keyword evidence="4" id="KW-0408">Iron</keyword>
<evidence type="ECO:0000256" key="13">
    <source>
        <dbReference type="SAM" id="MobiDB-lite"/>
    </source>
</evidence>
<dbReference type="SUPFAM" id="SSF51395">
    <property type="entry name" value="FMN-linked oxidoreductases"/>
    <property type="match status" value="1"/>
</dbReference>
<dbReference type="RefSeq" id="WP_275823297.1">
    <property type="nucleotide sequence ID" value="NZ_JARHUD010000006.1"/>
</dbReference>
<dbReference type="CDD" id="cd02940">
    <property type="entry name" value="DHPD_FMN"/>
    <property type="match status" value="1"/>
</dbReference>
<feature type="domain" description="4Fe-4S ferredoxin-type" evidence="14">
    <location>
        <begin position="372"/>
        <end position="402"/>
    </location>
</feature>
<dbReference type="Pfam" id="PF14697">
    <property type="entry name" value="Fer4_21"/>
    <property type="match status" value="1"/>
</dbReference>
<keyword evidence="5" id="KW-0411">Iron-sulfur</keyword>
<evidence type="ECO:0000259" key="14">
    <source>
        <dbReference type="PROSITE" id="PS51379"/>
    </source>
</evidence>
<comment type="subunit">
    <text evidence="11">Heterotetramer of 2 PreA and 2 PreT subunits.</text>
</comment>
<dbReference type="Gene3D" id="3.30.70.20">
    <property type="match status" value="1"/>
</dbReference>
<feature type="domain" description="4Fe-4S ferredoxin-type" evidence="14">
    <location>
        <begin position="337"/>
        <end position="369"/>
    </location>
</feature>
<gene>
    <name evidence="15" type="primary">preA</name>
    <name evidence="15" type="ORF">P2G67_11745</name>
</gene>
<dbReference type="InterPro" id="IPR013785">
    <property type="entry name" value="Aldolase_TIM"/>
</dbReference>
<evidence type="ECO:0000256" key="9">
    <source>
        <dbReference type="ARBA" id="ARBA00048792"/>
    </source>
</evidence>
<evidence type="ECO:0000256" key="5">
    <source>
        <dbReference type="ARBA" id="ARBA00023014"/>
    </source>
</evidence>
<feature type="compositionally biased region" description="Polar residues" evidence="13">
    <location>
        <begin position="419"/>
        <end position="434"/>
    </location>
</feature>
<dbReference type="PROSITE" id="PS51379">
    <property type="entry name" value="4FE4S_FER_2"/>
    <property type="match status" value="2"/>
</dbReference>
<proteinExistence type="inferred from homology"/>
<keyword evidence="16" id="KW-1185">Reference proteome</keyword>
<dbReference type="SUPFAM" id="SSF54862">
    <property type="entry name" value="4Fe-4S ferredoxins"/>
    <property type="match status" value="1"/>
</dbReference>
<dbReference type="EMBL" id="JARHUD010000006">
    <property type="protein sequence ID" value="MDF2096651.1"/>
    <property type="molecule type" value="Genomic_DNA"/>
</dbReference>
<dbReference type="InterPro" id="IPR017896">
    <property type="entry name" value="4Fe4S_Fe-S-bd"/>
</dbReference>
<dbReference type="NCBIfam" id="NF006183">
    <property type="entry name" value="PRK08318.1"/>
    <property type="match status" value="1"/>
</dbReference>
<evidence type="ECO:0000256" key="1">
    <source>
        <dbReference type="ARBA" id="ARBA00010804"/>
    </source>
</evidence>
<comment type="function">
    <text evidence="10">Involved in pyrimidine base degradation. Catalyzes physiologically the reduction of uracil to 5,6-dihydrouracil (DHU) by using NADH as a specific cosubstrate. It also catalyzes the reverse reaction and the reduction of thymine to 5,6-dihydrothymine (DHT).</text>
</comment>
<keyword evidence="2" id="KW-0479">Metal-binding</keyword>
<keyword evidence="3 15" id="KW-0560">Oxidoreductase</keyword>
<evidence type="ECO:0000256" key="7">
    <source>
        <dbReference type="ARBA" id="ARBA00032722"/>
    </source>
</evidence>
<sequence>MVDIRNDFLGIKSPNPFWLASAPPTDRIVNVTRAFKAGWGGVVWKTLGEDPPIVNVNGPRYGAIHGADRRLIGFNNIELISDRTLQENLREIKQVKRDWPDRAVVVSLMVPCEEASWKAVLPLVEETGADGIELNFGCPHGMSERGMGSAVGQVPEYVEMVARWCKQNTRMPVIVKLTPNITDVRFAARAAKRGGADAVSLINTVNSIMGVDLDAMAPSPHTDGKGTHGGYCGPAVKPIALHMVADIARDPETAGLPISAIGGITTWKDAAEFMALGAGNVQVCTAAMTYGFKIVEEMKAGLAHWMESKGYERLEDFIGKAVPNVTDWQFLNLNYVAKARIDQDLCIKCGRCHIVCEDTSHQAITATKNGERWFEVQDDECVGCNLCVSVCPVENCITMEQLTEGVDPRTGRPIDPTYANWTTHPNNPMSKAAE</sequence>
<evidence type="ECO:0000313" key="16">
    <source>
        <dbReference type="Proteomes" id="UP001215503"/>
    </source>
</evidence>
<comment type="caution">
    <text evidence="15">The sequence shown here is derived from an EMBL/GenBank/DDBJ whole genome shotgun (WGS) entry which is preliminary data.</text>
</comment>
<dbReference type="PANTHER" id="PTHR43073">
    <property type="entry name" value="DIHYDROPYRIMIDINE DEHYDROGENASE [NADP(+)]"/>
    <property type="match status" value="1"/>
</dbReference>